<evidence type="ECO:0008006" key="5">
    <source>
        <dbReference type="Google" id="ProtNLM"/>
    </source>
</evidence>
<proteinExistence type="inferred from homology"/>
<name>A3ITB7_9CHRO</name>
<comment type="similarity">
    <text evidence="1">Belongs to the peptidase S13 family.</text>
</comment>
<dbReference type="EMBL" id="AAXW01000027">
    <property type="protein sequence ID" value="EAZ90302.1"/>
    <property type="molecule type" value="Genomic_DNA"/>
</dbReference>
<evidence type="ECO:0000256" key="1">
    <source>
        <dbReference type="ARBA" id="ARBA00006096"/>
    </source>
</evidence>
<evidence type="ECO:0000313" key="3">
    <source>
        <dbReference type="EMBL" id="EAZ90302.1"/>
    </source>
</evidence>
<evidence type="ECO:0000256" key="2">
    <source>
        <dbReference type="ARBA" id="ARBA00022801"/>
    </source>
</evidence>
<dbReference type="Proteomes" id="UP000003781">
    <property type="component" value="Unassembled WGS sequence"/>
</dbReference>
<dbReference type="RefSeq" id="WP_008276621.1">
    <property type="nucleotide sequence ID" value="NZ_AAXW01000027.1"/>
</dbReference>
<dbReference type="GO" id="GO:0006508">
    <property type="term" value="P:proteolysis"/>
    <property type="evidence" value="ECO:0007669"/>
    <property type="project" value="InterPro"/>
</dbReference>
<dbReference type="GO" id="GO:0000270">
    <property type="term" value="P:peptidoglycan metabolic process"/>
    <property type="evidence" value="ECO:0007669"/>
    <property type="project" value="TreeGrafter"/>
</dbReference>
<dbReference type="Gene3D" id="3.40.710.10">
    <property type="entry name" value="DD-peptidase/beta-lactamase superfamily"/>
    <property type="match status" value="1"/>
</dbReference>
<dbReference type="eggNOG" id="COG2027">
    <property type="taxonomic scope" value="Bacteria"/>
</dbReference>
<reference evidence="3 4" key="1">
    <citation type="submission" date="2007-03" db="EMBL/GenBank/DDBJ databases">
        <authorList>
            <person name="Stal L."/>
            <person name="Ferriera S."/>
            <person name="Johnson J."/>
            <person name="Kravitz S."/>
            <person name="Beeson K."/>
            <person name="Sutton G."/>
            <person name="Rogers Y.-H."/>
            <person name="Friedman R."/>
            <person name="Frazier M."/>
            <person name="Venter J.C."/>
        </authorList>
    </citation>
    <scope>NUCLEOTIDE SEQUENCE [LARGE SCALE GENOMIC DNA]</scope>
    <source>
        <strain evidence="3 4">CCY0110</strain>
    </source>
</reference>
<keyword evidence="2" id="KW-0378">Hydrolase</keyword>
<dbReference type="OrthoDB" id="9802627at2"/>
<evidence type="ECO:0000313" key="4">
    <source>
        <dbReference type="Proteomes" id="UP000003781"/>
    </source>
</evidence>
<accession>A3ITB7</accession>
<protein>
    <recommendedName>
        <fullName evidence="5">Peptidase S13, D-Ala-D-Ala carboxypeptidase C</fullName>
    </recommendedName>
</protein>
<sequence length="426" mass="46167">MLDLLALTLGSLLGKTPPSIEVVPVVAWQEAKVFDVPTQSDPVVESIIADYLKNLASLGFSADKQGIWLQSDWAYLGNHQAKTPLSAASLTKIATSLAALETWGTEHRFETEFLTVGTIENGVLKGDLIVKGSGDPLFVWEEAIAVGNELNELGIKEVTGNLIIVDNFAMNFKSDSQTSGQLLQLALNSNRWTPLIKQQYQNLPPNTPKPEITIKGTVKVEKNVPETAQTLLTHQSLTMAELLKQMNIYSNNVMSEMIAESVGGAAVVSEMAAKAAKVDPQEVQLINGSGLGVENRISPRASVGMLIAMEEKLKDNPLSVADLFPMGGRDTTGTVQWRNLPDGVAVKTGTLAQVSALAGVIPTKERGPVWFAIINHGSNVDRFRVEQDRFLQRLATHWDLTPVVSPVKATESVKLGDPKRNLTKES</sequence>
<dbReference type="PRINTS" id="PR00922">
    <property type="entry name" value="DADACBPTASE3"/>
</dbReference>
<dbReference type="GO" id="GO:0004185">
    <property type="term" value="F:serine-type carboxypeptidase activity"/>
    <property type="evidence" value="ECO:0007669"/>
    <property type="project" value="InterPro"/>
</dbReference>
<comment type="caution">
    <text evidence="3">The sequence shown here is derived from an EMBL/GenBank/DDBJ whole genome shotgun (WGS) entry which is preliminary data.</text>
</comment>
<dbReference type="SUPFAM" id="SSF56601">
    <property type="entry name" value="beta-lactamase/transpeptidase-like"/>
    <property type="match status" value="1"/>
</dbReference>
<keyword evidence="4" id="KW-1185">Reference proteome</keyword>
<dbReference type="AlphaFoldDB" id="A3ITB7"/>
<dbReference type="InterPro" id="IPR000667">
    <property type="entry name" value="Peptidase_S13"/>
</dbReference>
<dbReference type="Gene3D" id="3.50.80.20">
    <property type="entry name" value="D-Ala-D-Ala carboxypeptidase C, peptidase S13"/>
    <property type="match status" value="1"/>
</dbReference>
<organism evidence="3 4">
    <name type="scientific">Crocosphaera chwakensis CCY0110</name>
    <dbReference type="NCBI Taxonomy" id="391612"/>
    <lineage>
        <taxon>Bacteria</taxon>
        <taxon>Bacillati</taxon>
        <taxon>Cyanobacteriota</taxon>
        <taxon>Cyanophyceae</taxon>
        <taxon>Oscillatoriophycideae</taxon>
        <taxon>Chroococcales</taxon>
        <taxon>Aphanothecaceae</taxon>
        <taxon>Crocosphaera</taxon>
        <taxon>Crocosphaera chwakensis</taxon>
    </lineage>
</organism>
<dbReference type="InterPro" id="IPR012338">
    <property type="entry name" value="Beta-lactam/transpept-like"/>
</dbReference>
<gene>
    <name evidence="3" type="ORF">CY0110_04236</name>
</gene>
<dbReference type="Pfam" id="PF02113">
    <property type="entry name" value="Peptidase_S13"/>
    <property type="match status" value="2"/>
</dbReference>
<dbReference type="PANTHER" id="PTHR30023:SF0">
    <property type="entry name" value="PENICILLIN-SENSITIVE CARBOXYPEPTIDASE A"/>
    <property type="match status" value="1"/>
</dbReference>
<dbReference type="PANTHER" id="PTHR30023">
    <property type="entry name" value="D-ALANYL-D-ALANINE CARBOXYPEPTIDASE"/>
    <property type="match status" value="1"/>
</dbReference>